<feature type="compositionally biased region" description="Low complexity" evidence="1">
    <location>
        <begin position="150"/>
        <end position="180"/>
    </location>
</feature>
<feature type="region of interest" description="Disordered" evidence="1">
    <location>
        <begin position="150"/>
        <end position="255"/>
    </location>
</feature>
<feature type="region of interest" description="Disordered" evidence="1">
    <location>
        <begin position="76"/>
        <end position="96"/>
    </location>
</feature>
<sequence length="255" mass="25940">MTLPGVAVSASLLGSPVAAELTEEEAAVRVFLAAGGLVLLGVGLACMTVWWWRSTRPEPPALGPLEVMSDRRWRTAGDSERRRMVDETRPEGADGRDLVVAPEPIDLSELVRGVPSFDDLRDVSLESDRPAVPEVAVADLEALELASSTAGASTAGASPTGVEPGSVEPGSVESGSVESGAPSTTAADDETVAMVDPNVADPAAPEADAANDADAAAETSADDVAGADDHASDGSTDATIAQPRPVDLGHPVGRD</sequence>
<keyword evidence="2" id="KW-0812">Transmembrane</keyword>
<proteinExistence type="predicted"/>
<dbReference type="AlphaFoldDB" id="A0A6J6C7Q9"/>
<name>A0A6J6C7Q9_9ZZZZ</name>
<keyword evidence="2" id="KW-1133">Transmembrane helix</keyword>
<evidence type="ECO:0000256" key="1">
    <source>
        <dbReference type="SAM" id="MobiDB-lite"/>
    </source>
</evidence>
<protein>
    <submittedName>
        <fullName evidence="3">Unannotated protein</fullName>
    </submittedName>
</protein>
<dbReference type="EMBL" id="CAEZSR010000017">
    <property type="protein sequence ID" value="CAB4547164.1"/>
    <property type="molecule type" value="Genomic_DNA"/>
</dbReference>
<reference evidence="3" key="1">
    <citation type="submission" date="2020-05" db="EMBL/GenBank/DDBJ databases">
        <authorList>
            <person name="Chiriac C."/>
            <person name="Salcher M."/>
            <person name="Ghai R."/>
            <person name="Kavagutti S V."/>
        </authorList>
    </citation>
    <scope>NUCLEOTIDE SEQUENCE</scope>
</reference>
<feature type="compositionally biased region" description="Low complexity" evidence="1">
    <location>
        <begin position="192"/>
        <end position="224"/>
    </location>
</feature>
<organism evidence="3">
    <name type="scientific">freshwater metagenome</name>
    <dbReference type="NCBI Taxonomy" id="449393"/>
    <lineage>
        <taxon>unclassified sequences</taxon>
        <taxon>metagenomes</taxon>
        <taxon>ecological metagenomes</taxon>
    </lineage>
</organism>
<evidence type="ECO:0000313" key="3">
    <source>
        <dbReference type="EMBL" id="CAB4547164.1"/>
    </source>
</evidence>
<gene>
    <name evidence="3" type="ORF">UFOPK1493_00768</name>
</gene>
<feature type="transmembrane region" description="Helical" evidence="2">
    <location>
        <begin position="29"/>
        <end position="52"/>
    </location>
</feature>
<keyword evidence="2" id="KW-0472">Membrane</keyword>
<evidence type="ECO:0000256" key="2">
    <source>
        <dbReference type="SAM" id="Phobius"/>
    </source>
</evidence>
<accession>A0A6J6C7Q9</accession>